<reference evidence="1" key="1">
    <citation type="journal article" date="2015" name="Nature">
        <title>Complex archaea that bridge the gap between prokaryotes and eukaryotes.</title>
        <authorList>
            <person name="Spang A."/>
            <person name="Saw J.H."/>
            <person name="Jorgensen S.L."/>
            <person name="Zaremba-Niedzwiedzka K."/>
            <person name="Martijn J."/>
            <person name="Lind A.E."/>
            <person name="van Eijk R."/>
            <person name="Schleper C."/>
            <person name="Guy L."/>
            <person name="Ettema T.J."/>
        </authorList>
    </citation>
    <scope>NUCLEOTIDE SEQUENCE</scope>
</reference>
<dbReference type="Gene3D" id="3.40.1350.10">
    <property type="match status" value="1"/>
</dbReference>
<name>A0A0F8WU57_9ZZZZ</name>
<comment type="caution">
    <text evidence="1">The sequence shown here is derived from an EMBL/GenBank/DDBJ whole genome shotgun (WGS) entry which is preliminary data.</text>
</comment>
<proteinExistence type="predicted"/>
<dbReference type="AlphaFoldDB" id="A0A0F8WU57"/>
<gene>
    <name evidence="1" type="ORF">LCGC14_3024580</name>
</gene>
<sequence>MPVELGIWRMGEKPERIEFSSMDKEERLETLLATDLSILNPDLLLIGRQVKTAYNTFIDLLAINPEGNLVVIELKRDRTLRATADAAVGLSPPQLSLFP</sequence>
<evidence type="ECO:0008006" key="2">
    <source>
        <dbReference type="Google" id="ProtNLM"/>
    </source>
</evidence>
<protein>
    <recommendedName>
        <fullName evidence="2">DUF91 domain-containing protein</fullName>
    </recommendedName>
</protein>
<dbReference type="GO" id="GO:0003676">
    <property type="term" value="F:nucleic acid binding"/>
    <property type="evidence" value="ECO:0007669"/>
    <property type="project" value="InterPro"/>
</dbReference>
<accession>A0A0F8WU57</accession>
<organism evidence="1">
    <name type="scientific">marine sediment metagenome</name>
    <dbReference type="NCBI Taxonomy" id="412755"/>
    <lineage>
        <taxon>unclassified sequences</taxon>
        <taxon>metagenomes</taxon>
        <taxon>ecological metagenomes</taxon>
    </lineage>
</organism>
<dbReference type="InterPro" id="IPR011856">
    <property type="entry name" value="tRNA_endonuc-like_dom_sf"/>
</dbReference>
<feature type="non-terminal residue" evidence="1">
    <location>
        <position position="99"/>
    </location>
</feature>
<evidence type="ECO:0000313" key="1">
    <source>
        <dbReference type="EMBL" id="KKK60417.1"/>
    </source>
</evidence>
<dbReference type="EMBL" id="LAZR01062982">
    <property type="protein sequence ID" value="KKK60417.1"/>
    <property type="molecule type" value="Genomic_DNA"/>
</dbReference>